<evidence type="ECO:0000313" key="5">
    <source>
        <dbReference type="Proteomes" id="UP001385951"/>
    </source>
</evidence>
<sequence>MSSADEDNNENESTSVQNSKKRRVQRACDICRRKKVRCDGGSMPGNRCSNCVTYNYDCTYIEAAKKRGPPKGYVESLENRLQKMETLLHKLCPDADFTQELGGAFEKDNWLSDRDKQASSSSHLPSALPPPTPDPDADNLEPSDDEITAQRTLANSLKQMKLNPAHMRFFGKSSSAMFIQTALDAKHEYAGTDKPLPLPGEKHSILPAKRPHMWGIHPWILPTLQPDKPHQEFPPDDLLYQLIDLYFENVNHYLPASAPSNLCP</sequence>
<gene>
    <name evidence="4" type="ORF">QCA50_014343</name>
</gene>
<dbReference type="PROSITE" id="PS00463">
    <property type="entry name" value="ZN2_CY6_FUNGAL_1"/>
    <property type="match status" value="1"/>
</dbReference>
<dbReference type="PROSITE" id="PS50048">
    <property type="entry name" value="ZN2_CY6_FUNGAL_2"/>
    <property type="match status" value="1"/>
</dbReference>
<dbReference type="CDD" id="cd15486">
    <property type="entry name" value="ZIP_Sip4"/>
    <property type="match status" value="1"/>
</dbReference>
<dbReference type="PRINTS" id="PR00054">
    <property type="entry name" value="FUNGALZNCYS"/>
</dbReference>
<feature type="region of interest" description="Disordered" evidence="2">
    <location>
        <begin position="113"/>
        <end position="143"/>
    </location>
</feature>
<dbReference type="InterPro" id="IPR050987">
    <property type="entry name" value="AtrR-like"/>
</dbReference>
<keyword evidence="5" id="KW-1185">Reference proteome</keyword>
<dbReference type="EMBL" id="JASBNA010000035">
    <property type="protein sequence ID" value="KAK7682543.1"/>
    <property type="molecule type" value="Genomic_DNA"/>
</dbReference>
<dbReference type="PANTHER" id="PTHR46910">
    <property type="entry name" value="TRANSCRIPTION FACTOR PDR1"/>
    <property type="match status" value="1"/>
</dbReference>
<reference evidence="4 5" key="1">
    <citation type="submission" date="2022-09" db="EMBL/GenBank/DDBJ databases">
        <authorList>
            <person name="Palmer J.M."/>
        </authorList>
    </citation>
    <scope>NUCLEOTIDE SEQUENCE [LARGE SCALE GENOMIC DNA]</scope>
    <source>
        <strain evidence="4 5">DSM 7382</strain>
    </source>
</reference>
<proteinExistence type="predicted"/>
<evidence type="ECO:0000256" key="1">
    <source>
        <dbReference type="ARBA" id="ARBA00023242"/>
    </source>
</evidence>
<feature type="compositionally biased region" description="Acidic residues" evidence="2">
    <location>
        <begin position="1"/>
        <end position="10"/>
    </location>
</feature>
<dbReference type="GO" id="GO:0005634">
    <property type="term" value="C:nucleus"/>
    <property type="evidence" value="ECO:0007669"/>
    <property type="project" value="InterPro"/>
</dbReference>
<dbReference type="InterPro" id="IPR036864">
    <property type="entry name" value="Zn2-C6_fun-type_DNA-bd_sf"/>
</dbReference>
<accession>A0AAW0FNH5</accession>
<dbReference type="InterPro" id="IPR020448">
    <property type="entry name" value="Maltose_ferment_reg_DNA-bd"/>
</dbReference>
<evidence type="ECO:0000256" key="2">
    <source>
        <dbReference type="SAM" id="MobiDB-lite"/>
    </source>
</evidence>
<name>A0AAW0FNH5_9APHY</name>
<dbReference type="AlphaFoldDB" id="A0AAW0FNH5"/>
<protein>
    <recommendedName>
        <fullName evidence="3">Zn(2)-C6 fungal-type domain-containing protein</fullName>
    </recommendedName>
</protein>
<organism evidence="4 5">
    <name type="scientific">Cerrena zonata</name>
    <dbReference type="NCBI Taxonomy" id="2478898"/>
    <lineage>
        <taxon>Eukaryota</taxon>
        <taxon>Fungi</taxon>
        <taxon>Dikarya</taxon>
        <taxon>Basidiomycota</taxon>
        <taxon>Agaricomycotina</taxon>
        <taxon>Agaricomycetes</taxon>
        <taxon>Polyporales</taxon>
        <taxon>Cerrenaceae</taxon>
        <taxon>Cerrena</taxon>
    </lineage>
</organism>
<dbReference type="SMART" id="SM00066">
    <property type="entry name" value="GAL4"/>
    <property type="match status" value="1"/>
</dbReference>
<feature type="region of interest" description="Disordered" evidence="2">
    <location>
        <begin position="1"/>
        <end position="24"/>
    </location>
</feature>
<dbReference type="CDD" id="cd00067">
    <property type="entry name" value="GAL4"/>
    <property type="match status" value="1"/>
</dbReference>
<dbReference type="Proteomes" id="UP001385951">
    <property type="component" value="Unassembled WGS sequence"/>
</dbReference>
<dbReference type="Gene3D" id="4.10.240.10">
    <property type="entry name" value="Zn(2)-C6 fungal-type DNA-binding domain"/>
    <property type="match status" value="1"/>
</dbReference>
<evidence type="ECO:0000259" key="3">
    <source>
        <dbReference type="PROSITE" id="PS50048"/>
    </source>
</evidence>
<dbReference type="GO" id="GO:0000981">
    <property type="term" value="F:DNA-binding transcription factor activity, RNA polymerase II-specific"/>
    <property type="evidence" value="ECO:0007669"/>
    <property type="project" value="InterPro"/>
</dbReference>
<evidence type="ECO:0000313" key="4">
    <source>
        <dbReference type="EMBL" id="KAK7682543.1"/>
    </source>
</evidence>
<comment type="caution">
    <text evidence="4">The sequence shown here is derived from an EMBL/GenBank/DDBJ whole genome shotgun (WGS) entry which is preliminary data.</text>
</comment>
<dbReference type="InterPro" id="IPR001138">
    <property type="entry name" value="Zn2Cys6_DnaBD"/>
</dbReference>
<dbReference type="GO" id="GO:0003677">
    <property type="term" value="F:DNA binding"/>
    <property type="evidence" value="ECO:0007669"/>
    <property type="project" value="InterPro"/>
</dbReference>
<dbReference type="PANTHER" id="PTHR46910:SF38">
    <property type="entry name" value="ZN(2)-C6 FUNGAL-TYPE DOMAIN-CONTAINING PROTEIN"/>
    <property type="match status" value="1"/>
</dbReference>
<feature type="domain" description="Zn(2)-C6 fungal-type" evidence="3">
    <location>
        <begin position="27"/>
        <end position="60"/>
    </location>
</feature>
<dbReference type="Pfam" id="PF00172">
    <property type="entry name" value="Zn_clus"/>
    <property type="match status" value="1"/>
</dbReference>
<keyword evidence="1" id="KW-0539">Nucleus</keyword>
<dbReference type="SUPFAM" id="SSF57701">
    <property type="entry name" value="Zn2/Cys6 DNA-binding domain"/>
    <property type="match status" value="1"/>
</dbReference>
<dbReference type="GO" id="GO:0008270">
    <property type="term" value="F:zinc ion binding"/>
    <property type="evidence" value="ECO:0007669"/>
    <property type="project" value="InterPro"/>
</dbReference>